<evidence type="ECO:0000259" key="1">
    <source>
        <dbReference type="Pfam" id="PF00535"/>
    </source>
</evidence>
<protein>
    <submittedName>
        <fullName evidence="2">Glycosyltransferase</fullName>
    </submittedName>
</protein>
<sequence>MEEQTIITGEHVKACRDKDDRPERCFHGQRVPREPVLSIVTPTYNAMPYLAEAIESTEALGEEFAFEHVVADGASTDGSVGLLSGAEYVRGVSQPDDGLYSALNWTLRHAHGRYVQWLNADDLLCPNFTRRAVELLEAHDNIDLVLGSTLFIDAAGVVEETWRYEPYRAVDLWACAQGYFFNINSAVFRTDLLRSVGDFDQSTYPTAADIDFEMRLLRNKIDAVVLDEPAYVFRRHASSRTSGEDAPERVMQTGWRLFETWSMDESLDTALRRAFALRAMELRLGWCFKRLRTFGRRAEALGDLVQLLSTRPRETGLAAKSWLDKKFRGGFVPMKSEHTTAADEVSGTAGRR</sequence>
<dbReference type="RefSeq" id="WP_141198191.1">
    <property type="nucleotide sequence ID" value="NZ_CP041186.1"/>
</dbReference>
<name>A0A4Y6PTR3_PERCE</name>
<dbReference type="PANTHER" id="PTHR43685:SF11">
    <property type="entry name" value="GLYCOSYLTRANSFERASE TAGX-RELATED"/>
    <property type="match status" value="1"/>
</dbReference>
<dbReference type="SUPFAM" id="SSF53448">
    <property type="entry name" value="Nucleotide-diphospho-sugar transferases"/>
    <property type="match status" value="1"/>
</dbReference>
<organism evidence="2 3">
    <name type="scientific">Persicimonas caeni</name>
    <dbReference type="NCBI Taxonomy" id="2292766"/>
    <lineage>
        <taxon>Bacteria</taxon>
        <taxon>Deltaproteobacteria</taxon>
        <taxon>Bradymonadales</taxon>
        <taxon>Bradymonadaceae</taxon>
        <taxon>Persicimonas</taxon>
    </lineage>
</organism>
<keyword evidence="3" id="KW-1185">Reference proteome</keyword>
<proteinExistence type="predicted"/>
<dbReference type="EMBL" id="CP041186">
    <property type="protein sequence ID" value="QDG51711.1"/>
    <property type="molecule type" value="Genomic_DNA"/>
</dbReference>
<dbReference type="InterPro" id="IPR050834">
    <property type="entry name" value="Glycosyltransf_2"/>
</dbReference>
<dbReference type="GO" id="GO:0016740">
    <property type="term" value="F:transferase activity"/>
    <property type="evidence" value="ECO:0007669"/>
    <property type="project" value="UniProtKB-KW"/>
</dbReference>
<keyword evidence="2" id="KW-0808">Transferase</keyword>
<dbReference type="InterPro" id="IPR029044">
    <property type="entry name" value="Nucleotide-diphossugar_trans"/>
</dbReference>
<accession>A0A5B8Y4R7</accession>
<dbReference type="Proteomes" id="UP000315995">
    <property type="component" value="Chromosome"/>
</dbReference>
<gene>
    <name evidence="2" type="ORF">FIV42_13430</name>
</gene>
<evidence type="ECO:0000313" key="3">
    <source>
        <dbReference type="Proteomes" id="UP000315995"/>
    </source>
</evidence>
<evidence type="ECO:0000313" key="2">
    <source>
        <dbReference type="EMBL" id="QDG51711.1"/>
    </source>
</evidence>
<feature type="domain" description="Glycosyltransferase 2-like" evidence="1">
    <location>
        <begin position="38"/>
        <end position="148"/>
    </location>
</feature>
<accession>A0A4Y6PTR3</accession>
<dbReference type="PANTHER" id="PTHR43685">
    <property type="entry name" value="GLYCOSYLTRANSFERASE"/>
    <property type="match status" value="1"/>
</dbReference>
<dbReference type="AlphaFoldDB" id="A0A4Y6PTR3"/>
<reference evidence="2 3" key="1">
    <citation type="submission" date="2019-06" db="EMBL/GenBank/DDBJ databases">
        <title>Persicimonas caeni gen. nov., sp. nov., a predatory bacterium isolated from solar saltern.</title>
        <authorList>
            <person name="Wang S."/>
        </authorList>
    </citation>
    <scope>NUCLEOTIDE SEQUENCE [LARGE SCALE GENOMIC DNA]</scope>
    <source>
        <strain evidence="2 3">YN101</strain>
    </source>
</reference>
<dbReference type="Pfam" id="PF00535">
    <property type="entry name" value="Glycos_transf_2"/>
    <property type="match status" value="1"/>
</dbReference>
<dbReference type="OrthoDB" id="433681at2"/>
<dbReference type="Gene3D" id="3.90.550.10">
    <property type="entry name" value="Spore Coat Polysaccharide Biosynthesis Protein SpsA, Chain A"/>
    <property type="match status" value="1"/>
</dbReference>
<dbReference type="InterPro" id="IPR001173">
    <property type="entry name" value="Glyco_trans_2-like"/>
</dbReference>